<feature type="compositionally biased region" description="Basic and acidic residues" evidence="1">
    <location>
        <begin position="103"/>
        <end position="115"/>
    </location>
</feature>
<keyword evidence="2" id="KW-0472">Membrane</keyword>
<keyword evidence="2" id="KW-0812">Transmembrane</keyword>
<accession>A0AAX3W7S2</accession>
<feature type="region of interest" description="Disordered" evidence="1">
    <location>
        <begin position="84"/>
        <end position="115"/>
    </location>
</feature>
<evidence type="ECO:0000256" key="2">
    <source>
        <dbReference type="SAM" id="Phobius"/>
    </source>
</evidence>
<evidence type="ECO:0000313" key="4">
    <source>
        <dbReference type="Proteomes" id="UP001223261"/>
    </source>
</evidence>
<feature type="region of interest" description="Disordered" evidence="1">
    <location>
        <begin position="182"/>
        <end position="213"/>
    </location>
</feature>
<dbReference type="Gene3D" id="3.10.450.40">
    <property type="match status" value="1"/>
</dbReference>
<protein>
    <recommendedName>
        <fullName evidence="5">PepSY domain-containing protein</fullName>
    </recommendedName>
</protein>
<keyword evidence="2" id="KW-1133">Transmembrane helix</keyword>
<dbReference type="EMBL" id="CP118848">
    <property type="protein sequence ID" value="WHI61239.1"/>
    <property type="molecule type" value="Genomic_DNA"/>
</dbReference>
<dbReference type="Proteomes" id="UP001223261">
    <property type="component" value="Chromosome"/>
</dbReference>
<gene>
    <name evidence="3" type="ORF">PYH69_06310</name>
</gene>
<evidence type="ECO:0000313" key="3">
    <source>
        <dbReference type="EMBL" id="WHI61239.1"/>
    </source>
</evidence>
<evidence type="ECO:0008006" key="5">
    <source>
        <dbReference type="Google" id="ProtNLM"/>
    </source>
</evidence>
<feature type="compositionally biased region" description="Polar residues" evidence="1">
    <location>
        <begin position="182"/>
        <end position="191"/>
    </location>
</feature>
<sequence length="213" mass="24716">MKKAIKPLLIVVMAILLIALISIIYIRSTEQLMDKDLAKTLISERYKGDITKLTQSKDNRTFYVKIKDKDKKYSLEIDRRKETIKNVTSQTTPKKQTKKEKPKTKEKPKKDDKKKTIITEKRAKQIVMNEVGGTFVDIKKNEDSKPMTYTVTQHVDDNEGAVVSVNSLNGKVNSVSWFNIEQPQPSYNAGNENKEQYYYEDDDDYDDDEYDDD</sequence>
<evidence type="ECO:0000256" key="1">
    <source>
        <dbReference type="SAM" id="MobiDB-lite"/>
    </source>
</evidence>
<feature type="compositionally biased region" description="Acidic residues" evidence="1">
    <location>
        <begin position="198"/>
        <end position="213"/>
    </location>
</feature>
<proteinExistence type="predicted"/>
<feature type="transmembrane region" description="Helical" evidence="2">
    <location>
        <begin position="7"/>
        <end position="26"/>
    </location>
</feature>
<name>A0AAX3W7S2_MAMLE</name>
<reference evidence="3" key="1">
    <citation type="journal article" date="2023" name="Antibiotics">
        <title>Prevalence and Molecular Characterization of Methicillin-Resistant Staphylococci (MRS) and Mammaliicocci (MRM) in Dromedary Camels from Algeria: First Detection of SCCmec-mecC Hybrid in Methicillin-Resistant Mammaliicoccus lentus.</title>
        <authorList>
            <person name="Belhout C."/>
            <person name="Boyen F."/>
            <person name="Vereecke N."/>
            <person name="Theuns S."/>
            <person name="Taibi N."/>
            <person name="Stegger M."/>
            <person name="de la Fe-Rodriguez P.Y."/>
            <person name="Bouayad L."/>
            <person name="Elgroud R."/>
            <person name="Butaye P."/>
        </authorList>
    </citation>
    <scope>NUCLEOTIDE SEQUENCE</scope>
    <source>
        <strain evidence="3">7048</strain>
    </source>
</reference>
<dbReference type="AlphaFoldDB" id="A0AAX3W7S2"/>
<dbReference type="RefSeq" id="WP_282862880.1">
    <property type="nucleotide sequence ID" value="NZ_CP118848.1"/>
</dbReference>
<organism evidence="3 4">
    <name type="scientific">Mammaliicoccus lentus</name>
    <name type="common">Staphylococcus lentus</name>
    <dbReference type="NCBI Taxonomy" id="42858"/>
    <lineage>
        <taxon>Bacteria</taxon>
        <taxon>Bacillati</taxon>
        <taxon>Bacillota</taxon>
        <taxon>Bacilli</taxon>
        <taxon>Bacillales</taxon>
        <taxon>Staphylococcaceae</taxon>
        <taxon>Mammaliicoccus</taxon>
    </lineage>
</organism>